<dbReference type="InterPro" id="IPR022134">
    <property type="entry name" value="DUF3667"/>
</dbReference>
<reference evidence="2 3" key="1">
    <citation type="submission" date="2020-08" db="EMBL/GenBank/DDBJ databases">
        <title>Genomic Encyclopedia of Type Strains, Phase IV (KMG-IV): sequencing the most valuable type-strain genomes for metagenomic binning, comparative biology and taxonomic classification.</title>
        <authorList>
            <person name="Goeker M."/>
        </authorList>
    </citation>
    <scope>NUCLEOTIDE SEQUENCE [LARGE SCALE GENOMIC DNA]</scope>
    <source>
        <strain evidence="2 3">DSM 26718</strain>
    </source>
</reference>
<feature type="transmembrane region" description="Helical" evidence="1">
    <location>
        <begin position="219"/>
        <end position="239"/>
    </location>
</feature>
<feature type="transmembrane region" description="Helical" evidence="1">
    <location>
        <begin position="260"/>
        <end position="284"/>
    </location>
</feature>
<keyword evidence="1" id="KW-0812">Transmembrane</keyword>
<feature type="transmembrane region" description="Helical" evidence="1">
    <location>
        <begin position="190"/>
        <end position="213"/>
    </location>
</feature>
<dbReference type="EMBL" id="JACHGG010000006">
    <property type="protein sequence ID" value="MBB6060765.1"/>
    <property type="molecule type" value="Genomic_DNA"/>
</dbReference>
<keyword evidence="3" id="KW-1185">Reference proteome</keyword>
<evidence type="ECO:0000313" key="2">
    <source>
        <dbReference type="EMBL" id="MBB6060765.1"/>
    </source>
</evidence>
<accession>A0A7W9T4H6</accession>
<comment type="caution">
    <text evidence="2">The sequence shown here is derived from an EMBL/GenBank/DDBJ whole genome shotgun (WGS) entry which is preliminary data.</text>
</comment>
<feature type="transmembrane region" description="Helical" evidence="1">
    <location>
        <begin position="160"/>
        <end position="178"/>
    </location>
</feature>
<organism evidence="2 3">
    <name type="scientific">Hymenobacter luteus</name>
    <dbReference type="NCBI Taxonomy" id="1411122"/>
    <lineage>
        <taxon>Bacteria</taxon>
        <taxon>Pseudomonadati</taxon>
        <taxon>Bacteroidota</taxon>
        <taxon>Cytophagia</taxon>
        <taxon>Cytophagales</taxon>
        <taxon>Hymenobacteraceae</taxon>
        <taxon>Hymenobacter</taxon>
    </lineage>
</organism>
<keyword evidence="1" id="KW-0472">Membrane</keyword>
<protein>
    <recommendedName>
        <fullName evidence="4">DUF3667 domain-containing protein</fullName>
    </recommendedName>
</protein>
<dbReference type="Pfam" id="PF12412">
    <property type="entry name" value="DUF3667"/>
    <property type="match status" value="1"/>
</dbReference>
<name>A0A7W9T4H6_9BACT</name>
<dbReference type="AlphaFoldDB" id="A0A7W9T4H6"/>
<evidence type="ECO:0000256" key="1">
    <source>
        <dbReference type="SAM" id="Phobius"/>
    </source>
</evidence>
<evidence type="ECO:0000313" key="3">
    <source>
        <dbReference type="Proteomes" id="UP000532746"/>
    </source>
</evidence>
<evidence type="ECO:0008006" key="4">
    <source>
        <dbReference type="Google" id="ProtNLM"/>
    </source>
</evidence>
<dbReference type="RefSeq" id="WP_183404831.1">
    <property type="nucleotide sequence ID" value="NZ_JACHGG010000006.1"/>
</dbReference>
<dbReference type="Proteomes" id="UP000532746">
    <property type="component" value="Unassembled WGS sequence"/>
</dbReference>
<keyword evidence="1" id="KW-1133">Transmembrane helix</keyword>
<gene>
    <name evidence="2" type="ORF">HNQ93_003640</name>
</gene>
<feature type="transmembrane region" description="Helical" evidence="1">
    <location>
        <begin position="112"/>
        <end position="133"/>
    </location>
</feature>
<proteinExistence type="predicted"/>
<sequence>MESLATSTITIDPALAHSVHGVAAHSSGHAPAACLNCGTLVADRFCGHCGQDAHHTHRLTLRFLLLHDLPHSIWHVDKGIGYTFRQMITRPGATLHEYMAGRRAQHFRPISYLLLICAVCMLLLSAVGMNPMAASQQADMPRLVQLTMERYMQLYTKYPTLIYVVLLPGNALLATWLLRPARFNFAEMLLGQAFISGTTTVISTVVMLPMMLLTPYFPVLQQFLVLGMLPFMVYTAWVYRQLLEPTRMPVEDKWVRSIGTVVLQTLLLFASIMVVYVVIIFSLVRQDPTLLKELQPKKVPNSAARHAPAPQPTR</sequence>